<dbReference type="InterPro" id="IPR007485">
    <property type="entry name" value="LPS_assembly_LptE"/>
</dbReference>
<protein>
    <submittedName>
        <fullName evidence="1">LPS assembly lipoprotein LptE</fullName>
    </submittedName>
</protein>
<keyword evidence="1" id="KW-0449">Lipoprotein</keyword>
<dbReference type="RefSeq" id="WP_309541423.1">
    <property type="nucleotide sequence ID" value="NZ_CP133659.1"/>
</dbReference>
<gene>
    <name evidence="1" type="primary">lptE</name>
    <name evidence="1" type="ORF">KPS_003543</name>
</gene>
<dbReference type="EMBL" id="CP133659">
    <property type="protein sequence ID" value="WMW65417.1"/>
    <property type="molecule type" value="Genomic_DNA"/>
</dbReference>
<name>A0ABY9R1D1_9BACT</name>
<sequence length="192" mass="21505">MAAASFRNLGPSTGRNGGFLSRMTRRMLCMLSVVALLAALSALSGCAGYHLTSEETGIFGDGSKTLKIKSVDNPTMYSWLPYMLRSALRDEIGARSLAVWKDDGRADYEVKLRVHYFRLRGDVRDSDDRTQLYTASMAAEATVYDGATNAVVWESKIVSYSDSYDTYNERDAAEKVGIELVRRLVDRMRQRF</sequence>
<proteinExistence type="predicted"/>
<reference evidence="1" key="1">
    <citation type="submission" date="2023-09" db="EMBL/GenBank/DDBJ databases">
        <authorList>
            <consortium name="CW5 consortium"/>
            <person name="Lu C.-W."/>
        </authorList>
    </citation>
    <scope>NUCLEOTIDE SEQUENCE</scope>
    <source>
        <strain evidence="1">KPS</strain>
    </source>
</reference>
<evidence type="ECO:0000313" key="2">
    <source>
        <dbReference type="Proteomes" id="UP001180616"/>
    </source>
</evidence>
<dbReference type="Pfam" id="PF04390">
    <property type="entry name" value="LptE"/>
    <property type="match status" value="1"/>
</dbReference>
<organism evidence="1 2">
    <name type="scientific">Nitratidesulfovibrio liaohensis</name>
    <dbReference type="NCBI Taxonomy" id="2604158"/>
    <lineage>
        <taxon>Bacteria</taxon>
        <taxon>Pseudomonadati</taxon>
        <taxon>Thermodesulfobacteriota</taxon>
        <taxon>Desulfovibrionia</taxon>
        <taxon>Desulfovibrionales</taxon>
        <taxon>Desulfovibrionaceae</taxon>
        <taxon>Nitratidesulfovibrio</taxon>
    </lineage>
</organism>
<accession>A0ABY9R1D1</accession>
<keyword evidence="2" id="KW-1185">Reference proteome</keyword>
<dbReference type="Proteomes" id="UP001180616">
    <property type="component" value="Chromosome"/>
</dbReference>
<evidence type="ECO:0000313" key="1">
    <source>
        <dbReference type="EMBL" id="WMW65417.1"/>
    </source>
</evidence>